<sequence length="53" mass="5889">MTETPSRRPHAPFVIERIKLGGAAKIPLDRPDWPHTSLRGLDRAAQENPGAIF</sequence>
<reference evidence="1" key="2">
    <citation type="journal article" date="2015" name="Data Brief">
        <title>Shoot transcriptome of the giant reed, Arundo donax.</title>
        <authorList>
            <person name="Barrero R.A."/>
            <person name="Guerrero F.D."/>
            <person name="Moolhuijzen P."/>
            <person name="Goolsby J.A."/>
            <person name="Tidwell J."/>
            <person name="Bellgard S.E."/>
            <person name="Bellgard M.I."/>
        </authorList>
    </citation>
    <scope>NUCLEOTIDE SEQUENCE</scope>
    <source>
        <tissue evidence="1">Shoot tissue taken approximately 20 cm above the soil surface</tissue>
    </source>
</reference>
<evidence type="ECO:0000313" key="1">
    <source>
        <dbReference type="EMBL" id="JAD66373.1"/>
    </source>
</evidence>
<dbReference type="AlphaFoldDB" id="A0A0A9BVZ1"/>
<proteinExistence type="predicted"/>
<name>A0A0A9BVZ1_ARUDO</name>
<accession>A0A0A9BVZ1</accession>
<dbReference type="EMBL" id="GBRH01231522">
    <property type="protein sequence ID" value="JAD66373.1"/>
    <property type="molecule type" value="Transcribed_RNA"/>
</dbReference>
<protein>
    <submittedName>
        <fullName evidence="1">Uncharacterized protein</fullName>
    </submittedName>
</protein>
<reference evidence="1" key="1">
    <citation type="submission" date="2014-09" db="EMBL/GenBank/DDBJ databases">
        <authorList>
            <person name="Magalhaes I.L.F."/>
            <person name="Oliveira U."/>
            <person name="Santos F.R."/>
            <person name="Vidigal T.H.D.A."/>
            <person name="Brescovit A.D."/>
            <person name="Santos A.J."/>
        </authorList>
    </citation>
    <scope>NUCLEOTIDE SEQUENCE</scope>
    <source>
        <tissue evidence="1">Shoot tissue taken approximately 20 cm above the soil surface</tissue>
    </source>
</reference>
<organism evidence="1">
    <name type="scientific">Arundo donax</name>
    <name type="common">Giant reed</name>
    <name type="synonym">Donax arundinaceus</name>
    <dbReference type="NCBI Taxonomy" id="35708"/>
    <lineage>
        <taxon>Eukaryota</taxon>
        <taxon>Viridiplantae</taxon>
        <taxon>Streptophyta</taxon>
        <taxon>Embryophyta</taxon>
        <taxon>Tracheophyta</taxon>
        <taxon>Spermatophyta</taxon>
        <taxon>Magnoliopsida</taxon>
        <taxon>Liliopsida</taxon>
        <taxon>Poales</taxon>
        <taxon>Poaceae</taxon>
        <taxon>PACMAD clade</taxon>
        <taxon>Arundinoideae</taxon>
        <taxon>Arundineae</taxon>
        <taxon>Arundo</taxon>
    </lineage>
</organism>